<keyword evidence="9" id="KW-1185">Reference proteome</keyword>
<dbReference type="PANTHER" id="PTHR48022:SF3">
    <property type="entry name" value="HEXOSE TRANSPORTER PROTEIN (AFU_ORTHOLOGUE AFUA_8G04480)-RELATED"/>
    <property type="match status" value="1"/>
</dbReference>
<evidence type="ECO:0000313" key="8">
    <source>
        <dbReference type="EMBL" id="KAK0370037.1"/>
    </source>
</evidence>
<feature type="transmembrane region" description="Helical" evidence="6">
    <location>
        <begin position="456"/>
        <end position="477"/>
    </location>
</feature>
<protein>
    <recommendedName>
        <fullName evidence="7">Major facilitator superfamily (MFS) profile domain-containing protein</fullName>
    </recommendedName>
</protein>
<feature type="transmembrane region" description="Helical" evidence="6">
    <location>
        <begin position="140"/>
        <end position="161"/>
    </location>
</feature>
<dbReference type="EMBL" id="JARUPT010000580">
    <property type="protein sequence ID" value="KAK0370037.1"/>
    <property type="molecule type" value="Genomic_DNA"/>
</dbReference>
<feature type="transmembrane region" description="Helical" evidence="6">
    <location>
        <begin position="334"/>
        <end position="351"/>
    </location>
</feature>
<dbReference type="InterPro" id="IPR020846">
    <property type="entry name" value="MFS_dom"/>
</dbReference>
<evidence type="ECO:0000259" key="7">
    <source>
        <dbReference type="PROSITE" id="PS50850"/>
    </source>
</evidence>
<evidence type="ECO:0000256" key="5">
    <source>
        <dbReference type="ARBA" id="ARBA00023136"/>
    </source>
</evidence>
<feature type="transmembrane region" description="Helical" evidence="6">
    <location>
        <begin position="358"/>
        <end position="376"/>
    </location>
</feature>
<dbReference type="InterPro" id="IPR005828">
    <property type="entry name" value="MFS_sugar_transport-like"/>
</dbReference>
<comment type="subcellular location">
    <subcellularLocation>
        <location evidence="1">Membrane</location>
        <topology evidence="1">Multi-pass membrane protein</topology>
    </subcellularLocation>
</comment>
<feature type="transmembrane region" description="Helical" evidence="6">
    <location>
        <begin position="293"/>
        <end position="314"/>
    </location>
</feature>
<comment type="similarity">
    <text evidence="2">Belongs to the major facilitator superfamily. Sugar transporter (TC 2.A.1.1) family.</text>
</comment>
<dbReference type="Gene3D" id="1.20.1250.20">
    <property type="entry name" value="MFS general substrate transporter like domains"/>
    <property type="match status" value="1"/>
</dbReference>
<evidence type="ECO:0000256" key="1">
    <source>
        <dbReference type="ARBA" id="ARBA00004141"/>
    </source>
</evidence>
<keyword evidence="5 6" id="KW-0472">Membrane</keyword>
<sequence>MKDEQIVGAALAGVLPKTDRYWFQQPHLLRLNLLLLIPLLSSSVAGYDGSLMNGLQSLQQWREYFGHPAGVRLGVVNAAQSIGSVLALPIVGYLADRFGRKPVLLSGIILIIIATIIQSTSINLPMFIISRLVVGFGGMFVVHPSPMLIAEVAYYVLSWYVKPPILDDFRKLIQNWTGAILASWTTFGCQDYQSEWAWRVPSILQAGFPLVQLCFYAWVPESPRWLVARERTTEAAAILAKYHSGIHAPSEGHTPLVRREVAEIVQTIQQEKSAETTGWVALVSTPGNRKRTLIAVCVGAFAQWNGIGVVSYYLTLVLNTVGITDTFTQTLINGLLQIFNFAAALSAAFLVDRLGRRTLFLWSGAGMLVSYIVWTACSAVNTDTGSKSAGIVVVVCLFTFYFHYDIAYTPLLMGYPTEIFPYSLRSKGIAVELFAIYGSLIIAAFVNPIGLENIGWRYYIVFCCFLVVFFVVTWVLFPETKGYSLEEIAVIFDGPQAVENFEDASESKEEKILAKGGIHDIVHKEEA</sequence>
<name>A0ABQ9PD89_9PEZI</name>
<organism evidence="8 9">
    <name type="scientific">Colletotrichum limetticola</name>
    <dbReference type="NCBI Taxonomy" id="1209924"/>
    <lineage>
        <taxon>Eukaryota</taxon>
        <taxon>Fungi</taxon>
        <taxon>Dikarya</taxon>
        <taxon>Ascomycota</taxon>
        <taxon>Pezizomycotina</taxon>
        <taxon>Sordariomycetes</taxon>
        <taxon>Hypocreomycetidae</taxon>
        <taxon>Glomerellales</taxon>
        <taxon>Glomerellaceae</taxon>
        <taxon>Colletotrichum</taxon>
        <taxon>Colletotrichum acutatum species complex</taxon>
    </lineage>
</organism>
<feature type="transmembrane region" description="Helical" evidence="6">
    <location>
        <begin position="429"/>
        <end position="450"/>
    </location>
</feature>
<dbReference type="InterPro" id="IPR005829">
    <property type="entry name" value="Sugar_transporter_CS"/>
</dbReference>
<evidence type="ECO:0000256" key="2">
    <source>
        <dbReference type="ARBA" id="ARBA00010992"/>
    </source>
</evidence>
<dbReference type="Pfam" id="PF00083">
    <property type="entry name" value="Sugar_tr"/>
    <property type="match status" value="1"/>
</dbReference>
<evidence type="ECO:0000256" key="6">
    <source>
        <dbReference type="SAM" id="Phobius"/>
    </source>
</evidence>
<feature type="transmembrane region" description="Helical" evidence="6">
    <location>
        <begin position="28"/>
        <end position="49"/>
    </location>
</feature>
<gene>
    <name evidence="8" type="ORF">CLIM01_12602</name>
</gene>
<accession>A0ABQ9PD89</accession>
<proteinExistence type="inferred from homology"/>
<dbReference type="InterPro" id="IPR036259">
    <property type="entry name" value="MFS_trans_sf"/>
</dbReference>
<keyword evidence="3 6" id="KW-0812">Transmembrane</keyword>
<keyword evidence="4 6" id="KW-1133">Transmembrane helix</keyword>
<comment type="caution">
    <text evidence="8">The sequence shown here is derived from an EMBL/GenBank/DDBJ whole genome shotgun (WGS) entry which is preliminary data.</text>
</comment>
<feature type="transmembrane region" description="Helical" evidence="6">
    <location>
        <begin position="388"/>
        <end position="408"/>
    </location>
</feature>
<feature type="transmembrane region" description="Helical" evidence="6">
    <location>
        <begin position="69"/>
        <end position="91"/>
    </location>
</feature>
<dbReference type="InterPro" id="IPR050360">
    <property type="entry name" value="MFS_Sugar_Transporters"/>
</dbReference>
<dbReference type="SUPFAM" id="SSF103473">
    <property type="entry name" value="MFS general substrate transporter"/>
    <property type="match status" value="1"/>
</dbReference>
<feature type="domain" description="Major facilitator superfamily (MFS) profile" evidence="7">
    <location>
        <begin position="34"/>
        <end position="481"/>
    </location>
</feature>
<feature type="transmembrane region" description="Helical" evidence="6">
    <location>
        <begin position="103"/>
        <end position="128"/>
    </location>
</feature>
<dbReference type="Proteomes" id="UP001169217">
    <property type="component" value="Unassembled WGS sequence"/>
</dbReference>
<evidence type="ECO:0000256" key="4">
    <source>
        <dbReference type="ARBA" id="ARBA00022989"/>
    </source>
</evidence>
<evidence type="ECO:0000313" key="9">
    <source>
        <dbReference type="Proteomes" id="UP001169217"/>
    </source>
</evidence>
<evidence type="ECO:0000256" key="3">
    <source>
        <dbReference type="ARBA" id="ARBA00022692"/>
    </source>
</evidence>
<dbReference type="PROSITE" id="PS50850">
    <property type="entry name" value="MFS"/>
    <property type="match status" value="1"/>
</dbReference>
<dbReference type="PANTHER" id="PTHR48022">
    <property type="entry name" value="PLASTIDIC GLUCOSE TRANSPORTER 4"/>
    <property type="match status" value="1"/>
</dbReference>
<reference evidence="8" key="1">
    <citation type="submission" date="2023-04" db="EMBL/GenBank/DDBJ databases">
        <title>Colletotrichum limetticola genome sequence.</title>
        <authorList>
            <person name="Baroncelli R."/>
        </authorList>
    </citation>
    <scope>NUCLEOTIDE SEQUENCE</scope>
    <source>
        <strain evidence="8">KLA-Anderson</strain>
    </source>
</reference>
<dbReference type="PROSITE" id="PS00216">
    <property type="entry name" value="SUGAR_TRANSPORT_1"/>
    <property type="match status" value="2"/>
</dbReference>